<dbReference type="GO" id="GO:0006260">
    <property type="term" value="P:DNA replication"/>
    <property type="evidence" value="ECO:0007669"/>
    <property type="project" value="InterPro"/>
</dbReference>
<dbReference type="HAMAP" id="MF_00984">
    <property type="entry name" value="SSB"/>
    <property type="match status" value="1"/>
</dbReference>
<dbReference type="NCBIfam" id="TIGR00621">
    <property type="entry name" value="ssb"/>
    <property type="match status" value="1"/>
</dbReference>
<dbReference type="Proteomes" id="UP000177521">
    <property type="component" value="Unassembled WGS sequence"/>
</dbReference>
<dbReference type="GO" id="GO:0003697">
    <property type="term" value="F:single-stranded DNA binding"/>
    <property type="evidence" value="ECO:0007669"/>
    <property type="project" value="UniProtKB-UniRule"/>
</dbReference>
<accession>A0A1F4XHA5</accession>
<evidence type="ECO:0000256" key="2">
    <source>
        <dbReference type="HAMAP-Rule" id="MF_00984"/>
    </source>
</evidence>
<dbReference type="AlphaFoldDB" id="A0A1F4XHA5"/>
<sequence length="162" mass="18117">MRSINRVSLIGHLTHDPKVTRTKDGIALATFSLATNRRYRNDAGEWVEMPDFHRLVAWRKLAELCERFLHKGAALYVEGRLSTSVWKDSEGKRKEQQEVVVTSLNILRLKGDKIQAEELLGKEEKLVSLAAKEAGKLAKSIKGAKKVGKLLEDVKVKVVASA</sequence>
<evidence type="ECO:0000256" key="1">
    <source>
        <dbReference type="ARBA" id="ARBA00023125"/>
    </source>
</evidence>
<dbReference type="GO" id="GO:0009295">
    <property type="term" value="C:nucleoid"/>
    <property type="evidence" value="ECO:0007669"/>
    <property type="project" value="TreeGrafter"/>
</dbReference>
<proteinExistence type="inferred from homology"/>
<dbReference type="SUPFAM" id="SSF50249">
    <property type="entry name" value="Nucleic acid-binding proteins"/>
    <property type="match status" value="1"/>
</dbReference>
<protein>
    <recommendedName>
        <fullName evidence="2 3">Single-stranded DNA-binding protein</fullName>
        <shortName evidence="2">SSB</shortName>
    </recommendedName>
</protein>
<dbReference type="PROSITE" id="PS50935">
    <property type="entry name" value="SSB"/>
    <property type="match status" value="1"/>
</dbReference>
<evidence type="ECO:0000256" key="3">
    <source>
        <dbReference type="RuleBase" id="RU000524"/>
    </source>
</evidence>
<dbReference type="EMBL" id="MEWS01000051">
    <property type="protein sequence ID" value="OGC81105.1"/>
    <property type="molecule type" value="Genomic_DNA"/>
</dbReference>
<comment type="subunit">
    <text evidence="2">Homotetramer.</text>
</comment>
<dbReference type="PANTHER" id="PTHR10302:SF0">
    <property type="entry name" value="SINGLE-STRANDED DNA-BINDING PROTEIN, MITOCHONDRIAL"/>
    <property type="match status" value="1"/>
</dbReference>
<evidence type="ECO:0000313" key="5">
    <source>
        <dbReference type="Proteomes" id="UP000177521"/>
    </source>
</evidence>
<keyword evidence="1 2" id="KW-0238">DNA-binding</keyword>
<organism evidence="4 5">
    <name type="scientific">Candidatus Abawacabacteria bacterium RIFCSPHIGHO2_01_FULL_46_8</name>
    <dbReference type="NCBI Taxonomy" id="1817815"/>
    <lineage>
        <taxon>Bacteria</taxon>
        <taxon>Candidatus Abawacaibacteriota</taxon>
    </lineage>
</organism>
<comment type="caution">
    <text evidence="2">Lacks conserved residue(s) required for the propagation of feature annotation.</text>
</comment>
<reference evidence="4 5" key="1">
    <citation type="journal article" date="2016" name="Nat. Commun.">
        <title>Thousands of microbial genomes shed light on interconnected biogeochemical processes in an aquifer system.</title>
        <authorList>
            <person name="Anantharaman K."/>
            <person name="Brown C.T."/>
            <person name="Hug L.A."/>
            <person name="Sharon I."/>
            <person name="Castelle C.J."/>
            <person name="Probst A.J."/>
            <person name="Thomas B.C."/>
            <person name="Singh A."/>
            <person name="Wilkins M.J."/>
            <person name="Karaoz U."/>
            <person name="Brodie E.L."/>
            <person name="Williams K.H."/>
            <person name="Hubbard S.S."/>
            <person name="Banfield J.F."/>
        </authorList>
    </citation>
    <scope>NUCLEOTIDE SEQUENCE [LARGE SCALE GENOMIC DNA]</scope>
</reference>
<dbReference type="Gene3D" id="2.40.50.140">
    <property type="entry name" value="Nucleic acid-binding proteins"/>
    <property type="match status" value="1"/>
</dbReference>
<dbReference type="CDD" id="cd04496">
    <property type="entry name" value="SSB_OBF"/>
    <property type="match status" value="1"/>
</dbReference>
<evidence type="ECO:0000313" key="4">
    <source>
        <dbReference type="EMBL" id="OGC81105.1"/>
    </source>
</evidence>
<dbReference type="PANTHER" id="PTHR10302">
    <property type="entry name" value="SINGLE-STRANDED DNA-BINDING PROTEIN"/>
    <property type="match status" value="1"/>
</dbReference>
<dbReference type="InterPro" id="IPR000424">
    <property type="entry name" value="Primosome_PriB/ssb"/>
</dbReference>
<name>A0A1F4XHA5_9BACT</name>
<dbReference type="Pfam" id="PF00436">
    <property type="entry name" value="SSB"/>
    <property type="match status" value="1"/>
</dbReference>
<dbReference type="InterPro" id="IPR011344">
    <property type="entry name" value="ssDNA-bd"/>
</dbReference>
<dbReference type="InterPro" id="IPR012340">
    <property type="entry name" value="NA-bd_OB-fold"/>
</dbReference>
<gene>
    <name evidence="4" type="ORF">A2788_01265</name>
</gene>
<comment type="caution">
    <text evidence="4">The sequence shown here is derived from an EMBL/GenBank/DDBJ whole genome shotgun (WGS) entry which is preliminary data.</text>
</comment>